<dbReference type="EMBL" id="KV454426">
    <property type="protein sequence ID" value="ODQ82305.1"/>
    <property type="molecule type" value="Genomic_DNA"/>
</dbReference>
<keyword evidence="1" id="KW-0805">Transcription regulation</keyword>
<feature type="region of interest" description="Disordered" evidence="4">
    <location>
        <begin position="247"/>
        <end position="333"/>
    </location>
</feature>
<gene>
    <name evidence="6" type="ORF">BABINDRAFT_164117</name>
</gene>
<reference evidence="7" key="1">
    <citation type="submission" date="2016-05" db="EMBL/GenBank/DDBJ databases">
        <title>Comparative genomics of biotechnologically important yeasts.</title>
        <authorList>
            <consortium name="DOE Joint Genome Institute"/>
            <person name="Riley R."/>
            <person name="Haridas S."/>
            <person name="Wolfe K.H."/>
            <person name="Lopes M.R."/>
            <person name="Hittinger C.T."/>
            <person name="Goker M."/>
            <person name="Salamov A."/>
            <person name="Wisecaver J."/>
            <person name="Long T.M."/>
            <person name="Aerts A.L."/>
            <person name="Barry K."/>
            <person name="Choi C."/>
            <person name="Clum A."/>
            <person name="Coughlan A.Y."/>
            <person name="Deshpande S."/>
            <person name="Douglass A.P."/>
            <person name="Hanson S.J."/>
            <person name="Klenk H.-P."/>
            <person name="Labutti K."/>
            <person name="Lapidus A."/>
            <person name="Lindquist E."/>
            <person name="Lipzen A."/>
            <person name="Meier-Kolthoff J.P."/>
            <person name="Ohm R.A."/>
            <person name="Otillar R.P."/>
            <person name="Pangilinan J."/>
            <person name="Peng Y."/>
            <person name="Rokas A."/>
            <person name="Rosa C.A."/>
            <person name="Scheuner C."/>
            <person name="Sibirny A.A."/>
            <person name="Slot J.C."/>
            <person name="Stielow J.B."/>
            <person name="Sun H."/>
            <person name="Kurtzman C.P."/>
            <person name="Blackwell M."/>
            <person name="Grigoriev I.V."/>
            <person name="Jeffries T.W."/>
        </authorList>
    </citation>
    <scope>NUCLEOTIDE SEQUENCE [LARGE SCALE GENOMIC DNA]</scope>
    <source>
        <strain evidence="7">NRRL Y-12698</strain>
    </source>
</reference>
<feature type="compositionally biased region" description="Low complexity" evidence="4">
    <location>
        <begin position="169"/>
        <end position="193"/>
    </location>
</feature>
<evidence type="ECO:0000313" key="6">
    <source>
        <dbReference type="EMBL" id="ODQ82305.1"/>
    </source>
</evidence>
<dbReference type="SMART" id="SM00501">
    <property type="entry name" value="BRIGHT"/>
    <property type="match status" value="1"/>
</dbReference>
<dbReference type="InterPro" id="IPR051232">
    <property type="entry name" value="ARID/SWI1_ChromRemod"/>
</dbReference>
<feature type="region of interest" description="Disordered" evidence="4">
    <location>
        <begin position="149"/>
        <end position="211"/>
    </location>
</feature>
<proteinExistence type="predicted"/>
<organism evidence="6 7">
    <name type="scientific">Babjeviella inositovora NRRL Y-12698</name>
    <dbReference type="NCBI Taxonomy" id="984486"/>
    <lineage>
        <taxon>Eukaryota</taxon>
        <taxon>Fungi</taxon>
        <taxon>Dikarya</taxon>
        <taxon>Ascomycota</taxon>
        <taxon>Saccharomycotina</taxon>
        <taxon>Pichiomycetes</taxon>
        <taxon>Serinales incertae sedis</taxon>
        <taxon>Babjeviella</taxon>
    </lineage>
</organism>
<evidence type="ECO:0000313" key="7">
    <source>
        <dbReference type="Proteomes" id="UP000094336"/>
    </source>
</evidence>
<keyword evidence="2" id="KW-0804">Transcription</keyword>
<dbReference type="CDD" id="cd16871">
    <property type="entry name" value="ARID_Swi1p-like"/>
    <property type="match status" value="1"/>
</dbReference>
<dbReference type="AlphaFoldDB" id="A0A1E3QX89"/>
<evidence type="ECO:0000259" key="5">
    <source>
        <dbReference type="PROSITE" id="PS51011"/>
    </source>
</evidence>
<dbReference type="PANTHER" id="PTHR13964:SF27">
    <property type="entry name" value="HAT-TRICK, ISOFORM D"/>
    <property type="match status" value="1"/>
</dbReference>
<feature type="compositionally biased region" description="Polar residues" evidence="4">
    <location>
        <begin position="149"/>
        <end position="168"/>
    </location>
</feature>
<feature type="domain" description="ARID" evidence="5">
    <location>
        <begin position="335"/>
        <end position="428"/>
    </location>
</feature>
<dbReference type="Pfam" id="PF01388">
    <property type="entry name" value="ARID"/>
    <property type="match status" value="1"/>
</dbReference>
<dbReference type="GeneID" id="30148076"/>
<keyword evidence="7" id="KW-1185">Reference proteome</keyword>
<dbReference type="RefSeq" id="XP_018987633.1">
    <property type="nucleotide sequence ID" value="XM_019130223.1"/>
</dbReference>
<evidence type="ECO:0000256" key="4">
    <source>
        <dbReference type="SAM" id="MobiDB-lite"/>
    </source>
</evidence>
<name>A0A1E3QX89_9ASCO</name>
<dbReference type="InterPro" id="IPR001606">
    <property type="entry name" value="ARID_dom"/>
</dbReference>
<dbReference type="GO" id="GO:0006357">
    <property type="term" value="P:regulation of transcription by RNA polymerase II"/>
    <property type="evidence" value="ECO:0007669"/>
    <property type="project" value="TreeGrafter"/>
</dbReference>
<feature type="compositionally biased region" description="Polar residues" evidence="4">
    <location>
        <begin position="301"/>
        <end position="316"/>
    </location>
</feature>
<dbReference type="PROSITE" id="PS51011">
    <property type="entry name" value="ARID"/>
    <property type="match status" value="1"/>
</dbReference>
<dbReference type="SMART" id="SM01014">
    <property type="entry name" value="ARID"/>
    <property type="match status" value="1"/>
</dbReference>
<dbReference type="SUPFAM" id="SSF46774">
    <property type="entry name" value="ARID-like"/>
    <property type="match status" value="1"/>
</dbReference>
<sequence length="1201" mass="131770">MSDYWLNELMEGDNFVSNDDPFFNFMETNQPQPPASAQPQSGQSQMDMGMFPPQPQYTQGFDTTPVLGQPDIGSINPSALLGQEKMPVNLPPSSYASQQSPPPFEDPQALINLMLNERPEMTSFAPSAGFAEDQKALMARQRRMMNGVNPSQMNQMNQHQGQSQGPNRMQSQMGNQMQGQGQMGQSQNHGNQSHINQGGQLQNPVQPHSQINHQSQAPNLVNLQTQTQSQAQRDHISQTQPLQMQNQASLQMQNQMQNQAPQPNLQAMQQQLQQQAFRLQSSSRGSSVPQGSPIDSFLQAPPTQSPQSPMVNQMRAQGTPAAAPRRANQPTTQQQLQVEAFMKTVHDFAKSRNQPFTPAPIIGGRPVPLFVLYVLVMKLGGLANVSRNQRWVFIAQKLNLPFEQNPTVLRELVGCYQQLLASFEQFANTQEGQRELHNNKQQLQMHQQFREGPNAPMGQNPAQNLAQMGAQNVNAQMTQNPMAQNPMANSPMTQNPMANSPMNQNVNQMAPQSKSGMFQPPYVMSPPVKQSPVVQPSLIKQVHHRPSVSSTNSPKDLPLAPRSRSNSVVPTRKTSVVRQSAAPSITHSPMNMPPSLMPASLAPALMPMAPSLAAIMAPTPTATAPSAPAYDTEPEIARNYVPVHRQIDTYAGLDIKGLSHMGEQIDSSKPVFLFAPELGQINLAALSLSLQSYCDGEINTALNSLLVITSDQELQWVLYDTPDFVDALASLGLRVLSQVVGAGEPDSTPVTSFKAEESAIDVVFARYATPDVNVVSIVVDSFTGEAADCDMTTLEIDEVSEPISKSESSVSLDADTFPVDPSLSSFNLTPYLDSLHLCREEADAMFSRIHTRSSTNKQLMRIEQLITIVMILRNVSFSEANSKCLAETPALLEFVFELIAQLAHTPAAFMFARRRLCLMKDALITLGNVAHFFQLRSHDDALLVLILCLSFGPDLDSVHELLLVPESNTTVYKYQAFGIDIVAKLLARDPPNRSLIAAVLTGIYPAESGAYALSRRYLGADPRDGAFIARMLKFLLSMVPFHSLHQDTRMIEVKGPVILQALFAAVLIVEMLPTESLECNIALEWLQSVDSLGSNLLRLGLILAAMTAKPADNRLLVLIATKSLELANLLLAKALEHAAKAVRDEDIIALAYLPRLFPPDDAYLGALLTASIDELILKRIQDLLAQVESVKKLVGKTNGEQ</sequence>
<dbReference type="PANTHER" id="PTHR13964">
    <property type="entry name" value="RBP-RELATED"/>
    <property type="match status" value="1"/>
</dbReference>
<feature type="region of interest" description="Disordered" evidence="4">
    <location>
        <begin position="540"/>
        <end position="591"/>
    </location>
</feature>
<feature type="compositionally biased region" description="Polar residues" evidence="4">
    <location>
        <begin position="194"/>
        <end position="211"/>
    </location>
</feature>
<dbReference type="GO" id="GO:0016514">
    <property type="term" value="C:SWI/SNF complex"/>
    <property type="evidence" value="ECO:0007669"/>
    <property type="project" value="TreeGrafter"/>
</dbReference>
<dbReference type="Gene3D" id="1.10.150.60">
    <property type="entry name" value="ARID DNA-binding domain"/>
    <property type="match status" value="1"/>
</dbReference>
<feature type="region of interest" description="Disordered" evidence="4">
    <location>
        <begin position="25"/>
        <end position="50"/>
    </location>
</feature>
<dbReference type="InterPro" id="IPR036431">
    <property type="entry name" value="ARID_dom_sf"/>
</dbReference>
<evidence type="ECO:0000256" key="3">
    <source>
        <dbReference type="ARBA" id="ARBA00023242"/>
    </source>
</evidence>
<evidence type="ECO:0000256" key="2">
    <source>
        <dbReference type="ARBA" id="ARBA00023163"/>
    </source>
</evidence>
<accession>A0A1E3QX89</accession>
<dbReference type="GO" id="GO:0000976">
    <property type="term" value="F:transcription cis-regulatory region binding"/>
    <property type="evidence" value="ECO:0007669"/>
    <property type="project" value="TreeGrafter"/>
</dbReference>
<dbReference type="STRING" id="984486.A0A1E3QX89"/>
<feature type="compositionally biased region" description="Low complexity" evidence="4">
    <location>
        <begin position="247"/>
        <end position="293"/>
    </location>
</feature>
<feature type="compositionally biased region" description="Polar residues" evidence="4">
    <location>
        <begin position="563"/>
        <end position="589"/>
    </location>
</feature>
<dbReference type="Proteomes" id="UP000094336">
    <property type="component" value="Unassembled WGS sequence"/>
</dbReference>
<protein>
    <recommendedName>
        <fullName evidence="5">ARID domain-containing protein</fullName>
    </recommendedName>
</protein>
<keyword evidence="3" id="KW-0539">Nucleus</keyword>
<evidence type="ECO:0000256" key="1">
    <source>
        <dbReference type="ARBA" id="ARBA00023015"/>
    </source>
</evidence>
<dbReference type="OrthoDB" id="1938591at2759"/>